<dbReference type="Gene3D" id="2.10.50.10">
    <property type="entry name" value="Tumor Necrosis Factor Receptor, subunit A, domain 2"/>
    <property type="match status" value="1"/>
</dbReference>
<dbReference type="SMART" id="SM01332">
    <property type="entry name" value="Cyclin_C"/>
    <property type="match status" value="1"/>
</dbReference>
<evidence type="ECO:0000313" key="9">
    <source>
        <dbReference type="EMBL" id="CAI3972649.1"/>
    </source>
</evidence>
<dbReference type="PROSITE" id="PS00292">
    <property type="entry name" value="CYCLINS"/>
    <property type="match status" value="1"/>
</dbReference>
<keyword evidence="3" id="KW-0131">Cell cycle</keyword>
<organism evidence="9">
    <name type="scientific">Cladocopium goreaui</name>
    <dbReference type="NCBI Taxonomy" id="2562237"/>
    <lineage>
        <taxon>Eukaryota</taxon>
        <taxon>Sar</taxon>
        <taxon>Alveolata</taxon>
        <taxon>Dinophyceae</taxon>
        <taxon>Suessiales</taxon>
        <taxon>Symbiodiniaceae</taxon>
        <taxon>Cladocopium</taxon>
    </lineage>
</organism>
<name>A0A9P1FDB8_9DINO</name>
<feature type="domain" description="Cyclin-like" evidence="7">
    <location>
        <begin position="3214"/>
        <end position="3297"/>
    </location>
</feature>
<reference evidence="10" key="2">
    <citation type="submission" date="2024-04" db="EMBL/GenBank/DDBJ databases">
        <authorList>
            <person name="Chen Y."/>
            <person name="Shah S."/>
            <person name="Dougan E. K."/>
            <person name="Thang M."/>
            <person name="Chan C."/>
        </authorList>
    </citation>
    <scope>NUCLEOTIDE SEQUENCE [LARGE SCALE GENOMIC DNA]</scope>
</reference>
<keyword evidence="1" id="KW-0132">Cell division</keyword>
<accession>A0A9P1FDB8</accession>
<keyword evidence="6" id="KW-1133">Transmembrane helix</keyword>
<comment type="similarity">
    <text evidence="4">Belongs to the cyclin family.</text>
</comment>
<dbReference type="CDD" id="cd20507">
    <property type="entry name" value="CYCLIN_CCNB1-like_rpt1"/>
    <property type="match status" value="1"/>
</dbReference>
<protein>
    <submittedName>
        <fullName evidence="11">IPT/TIG domain-containing protein</fullName>
    </submittedName>
</protein>
<feature type="domain" description="Cyclin-like" evidence="7">
    <location>
        <begin position="3117"/>
        <end position="3201"/>
    </location>
</feature>
<evidence type="ECO:0000256" key="4">
    <source>
        <dbReference type="RuleBase" id="RU000383"/>
    </source>
</evidence>
<feature type="transmembrane region" description="Helical" evidence="6">
    <location>
        <begin position="2582"/>
        <end position="2608"/>
    </location>
</feature>
<dbReference type="EMBL" id="CAMXCT030000025">
    <property type="protein sequence ID" value="CAL4759961.1"/>
    <property type="molecule type" value="Genomic_DNA"/>
</dbReference>
<keyword evidence="6" id="KW-0472">Membrane</keyword>
<evidence type="ECO:0000256" key="2">
    <source>
        <dbReference type="ARBA" id="ARBA00023127"/>
    </source>
</evidence>
<dbReference type="CDD" id="cd00102">
    <property type="entry name" value="IPT"/>
    <property type="match status" value="1"/>
</dbReference>
<evidence type="ECO:0000256" key="5">
    <source>
        <dbReference type="SAM" id="MobiDB-lite"/>
    </source>
</evidence>
<dbReference type="InterPro" id="IPR036915">
    <property type="entry name" value="Cyclin-like_sf"/>
</dbReference>
<evidence type="ECO:0000256" key="6">
    <source>
        <dbReference type="SAM" id="Phobius"/>
    </source>
</evidence>
<evidence type="ECO:0000313" key="11">
    <source>
        <dbReference type="EMBL" id="CAL4759961.1"/>
    </source>
</evidence>
<comment type="caution">
    <text evidence="9">The sequence shown here is derived from an EMBL/GenBank/DDBJ whole genome shotgun (WGS) entry which is preliminary data.</text>
</comment>
<dbReference type="Gene3D" id="1.10.472.10">
    <property type="entry name" value="Cyclin-like"/>
    <property type="match status" value="2"/>
</dbReference>
<dbReference type="EMBL" id="CAMXCT010000025">
    <property type="protein sequence ID" value="CAI3972649.1"/>
    <property type="molecule type" value="Genomic_DNA"/>
</dbReference>
<evidence type="ECO:0000313" key="10">
    <source>
        <dbReference type="EMBL" id="CAL1126024.1"/>
    </source>
</evidence>
<dbReference type="SUPFAM" id="SSF47954">
    <property type="entry name" value="Cyclin-like"/>
    <property type="match status" value="2"/>
</dbReference>
<evidence type="ECO:0000313" key="12">
    <source>
        <dbReference type="Proteomes" id="UP001152797"/>
    </source>
</evidence>
<feature type="region of interest" description="Disordered" evidence="5">
    <location>
        <begin position="1663"/>
        <end position="1691"/>
    </location>
</feature>
<dbReference type="GO" id="GO:0051301">
    <property type="term" value="P:cell division"/>
    <property type="evidence" value="ECO:0007669"/>
    <property type="project" value="UniProtKB-KW"/>
</dbReference>
<dbReference type="InterPro" id="IPR013763">
    <property type="entry name" value="Cyclin-like_dom"/>
</dbReference>
<proteinExistence type="inferred from homology"/>
<reference evidence="9" key="1">
    <citation type="submission" date="2022-10" db="EMBL/GenBank/DDBJ databases">
        <authorList>
            <person name="Chen Y."/>
            <person name="Dougan E. K."/>
            <person name="Chan C."/>
            <person name="Rhodes N."/>
            <person name="Thang M."/>
        </authorList>
    </citation>
    <scope>NUCLEOTIDE SEQUENCE</scope>
</reference>
<feature type="transmembrane region" description="Helical" evidence="6">
    <location>
        <begin position="2707"/>
        <end position="2724"/>
    </location>
</feature>
<dbReference type="SMART" id="SM00385">
    <property type="entry name" value="CYCLIN"/>
    <property type="match status" value="2"/>
</dbReference>
<dbReference type="InterPro" id="IPR013783">
    <property type="entry name" value="Ig-like_fold"/>
</dbReference>
<feature type="domain" description="Cyclin C-terminal" evidence="8">
    <location>
        <begin position="3210"/>
        <end position="3327"/>
    </location>
</feature>
<feature type="transmembrane region" description="Helical" evidence="6">
    <location>
        <begin position="2736"/>
        <end position="2754"/>
    </location>
</feature>
<sequence>MDVGSISRHVDSDFRRFMGHLPNSSEPEITNLTAEILRLGEFWWPSTNSDGSQPSSFTRISISPQRVPLDGLDVVMRTDGFYIPPYSRCRCQFGTIQVPAFCVAQLQEVQCRAPAVTGQQAVRARFSINDGATWGPDVAFAYYAPPLFAALQPPLGSLLGVNNVSIYMFQFPTDDLVPSYCRWQGTFVTPIYPGSSDYIVCPVPAHSKFAPYIQEGDDMPLTLEVSFAGIPPVWIPLPRSLNFRQHNSPVRETQEPLERLASGELFVAPRHGVAIKGGADLTLTGSGFVYPAVNRSLVGCVFGRWYFSPGEVKSDTEMRCRAPSLFDVFPDAQPPMDVTIDLSFDGGQTSTNLNNVYSYLKDFQFESVLPSGGLYSTQTLATLQGKNFKRTPNIFLKFGDIKVSAALATAETLRTLAPQQEEPGTYKIQYSVDDQTFVDTGLVWVASATSLVTAIIPDRGFRVGGTNVTIVTSGLYWLPTLTCVFGYAPVSTVPVYNPEDPLNPRLTCLTPPCEKAMYLDGVGPNSSVDCFGFVTVQMTFNGRNMFGNLTYEYVKMPQVTYASPFPASGWSNDLTIALFGMNFQEPMWCRWADLSESPATDVTPGFMRCTAPQLPVEMRPDNASTVHSILSYFEISPNGQDWTRFKRAWLWYREPEVLNIVPNTTFRSYAPQGDFIITGRYFRLLQPELVQCVWLYDKYLPPERVNAELLSPETLRCQPTQPAAASGIDTIDKLQPLGVNLEVSMSTQVDSASALTVLAEERMELQASVEGNFPGHALADLVDARHDVPTDPLLAAHIKGYGLPTSELRVAERFHLEAYKAATSAQHQLGPCCTLTLRGLRLWAEEPIYGSGNRTGAKLFVAVGDHLLEARRGKDPNWATVRLPPTPHMAIVPRAEPLRLTRNLQDYTPADVSIGFNPIPIGTFYRAELHNGTLQPCPQGHACPGVGVNQSDLTYPGDAPIRCLPGTWMNATGYFECEPCPEGVYCPRYAMIEPEHCETGYICWGGTEFDANLAICPAGKLCIRPPYGKTPSSSTSRFPFIRRLSEEAEEAPSEERRLRLATVPSSVEIQACPAGYFCPPGSIAQLDPFTGELIYVSPMACTRLGIVCSEGSFNPLSIDVIAGPGEYVAPDGSGVLPCPVGMSCPGGPGFLLPSPCPPGQYQLSSGAPDCSTCTAGTICPGFGSALPTLCPAGRVCAHAGREIPSYLCPAGSYCPPGVITLNTLAGLSDNGPRICPPGLYCMAGTSSVIPDPTSMTTAKQCTQGTFCVANTTTAGGTDNCPPRWYCPAGVSSPQPTPPGHYVGQSGSIYPSKCRPGTYAANWLMIECEPCPAGTECPLDGTVVPTVCRPGSYREATTAGSDPTKNVMCTPCPQGTWSERGGLSSVLDCKNCDERYVCPMEGTIRFATFEQPCPAGAAPTDICYENSQGWDCPQGYGCGPATTSFTQYDYFCEAGFWCKVRTVPSETRNLLCPAGYYCKRETGQSGGSGRYAFRCPSNRFCPEGTAAEDVRIDNQLLIVLENVQSLVSIVTQPDLERGSMCRICLEDADPGVFDLRRCKPCGKIVPLSFFENLANLNSGARRLDDLDLDSNYVALHENYSNITRGKQVWLLPKQNFTEERVVLEEVFADELSREIFERAMEARGHREPRYEIPSALADLELPQVKSLKPGNPDPAARDRWEPQTGPEERGKAMVCRRSAVARELQTVEDSVDNMTNSSNETEVVYQCAPDITTVELTPWTKSSGLPCYSAVEDWKGTLQCPRGTISTIGSQSPEDCIQQGELIAVTNIYRCPLCRGDLESEVYPPSTYKASQLLRLSINALVELFIPTYVKARGVTRAKRLPAGGDAPLQRGQMARRLCVPRSGKLPTEGTRGARCDMAVEVLCNITEPLEFEKYDTDYKKSFVWGSKIDPTDPESKTVAFYGFDPFEDEDLVNKRPFHSFELQPMDIAVLDFSFDRISKTTLVNAGEAGHFNIHIHSTLLDPNDPVQQARGHLLPPFFWRSINTRLHVHTQLKIIALEQFSMSVQLDLLHGGHVQNLDTFNEVLDIHRYSPSRADWGKRFFFCPVISKEALLDGFYELPYNMPPGFASAVGNPGLAIGLTKLGGNLENQPQTEFYDGNNALAAVDKGGQAFWQSQGLETVPMPWLPFFSNCVGFDSYIILWDLFESPGELREGCEMVPREEVKIVPPLIVDFDTLEPRFDPVADSCQLITKCHFEEYIVPDSYGSTLWWELPEETVLFYITTQPISYEDFKIGDPFFAPMVGTELLTGVNLMMDDRSDPDGGPNAPNLRIPRRVIFQMAYFQESQDKKKLVSADMQLQSFDNDDTNTVYYLMLAFEALGWQDLMNEFQLPYHVYGILYCLIGDFFHPILRAMHDPTAHDFGAARDSVGLSDSISSWRDCAIILATVEPTSFYKGPPSDDACPKAFCATDDYANDAGEASVVSATLSGEEIAMRLKLRKATGLNFYRGSFVAKRLGRTAPSTWSARASSCGARSTSTSPRGGRRTMTPTGGAHYHYAFLSFDFSRSRGPAPRMYDVVEHLRGHLVGQSLGAVGATLVAWAGIRLKVRKANQPPFRLLECYEFMFWWPVQGVTFATLPVVFACGFIKLLLAPEFNFTGAIPCTYGELASAQTDESESERCRQGRTGTCFLLAGMLMLVSGSRLIIPRLREVEEQFLLQQPTHLLSREGLTLRAEQRQQIRTVPIRWKRAHLIFVSVFLIFPLTLLWEFTYCDFFGENALYFIIGFSFAMNFVDNALSRAVREELIQVPLSTACSVVLFVGTLGADDFVDFCEGFFLELLYGIAERLILGTLFEAIDKGTAYAAHWAKTRSWFWRFTLILTAGRSTRALLMNEGKDEEEISPEEMVQEGTPIEEAMEEVIGCGTTCMSTIMTPFIIGAIYVFAPETEIPVSYDIRSRDLICYLLFGIIIAPFQVMMDIFMNHATELQNNVRIYDYMLYSKWRWRNRVTRCLAKHVNRDRNPNVGATRLGAPQARRKVATAKPQRGVNRAPLASLADITNIQDARDMRKKPLREPLAPLAPLAPLERSLVTIRNREASPTPMEISNPELLAEAHDKVQSVAEYAPEIADQLFHDEAIFMPRADYMESQQDINGKMRAILVDWLVEVHMKYRLRPETLFLAVNLIDRYMSSLPVLRRRLQLLGVVAMFVAAKFEEIDPPKATDFVYITDNTYSKDELFQMECNMLSTLEFQVVVPTAAHFVNQFVKANGCENPRHAEVIKYIMELALLDLRMIRHKASHLVAAAVLLSNELFGRAIPWPEHMIQISRHTDAELRVCCEELRQLVRQAPSQQLQALPGGPQRCPGGCLSHPMSFDFGRCWRRVAGARCNIGWLFDDPRLDQSIAEPLQSVNHLAFSPQFYFIETYYTWGMLVLLLSITVFLRKQPLSRIGWLHRVTVEMGNVDQWEVLWKPMDNNNFRIFSRSVALALQRKDAALAQEKYRQWFWQRHSGWLVGHLNDIFTPRSRERYKGKLSLLYQQALQLQPTRVYKTPGDAFPEPVGQQELPENLRLERRGRRGVKGLEEDDSEDEASSLALPGKGGFGALMLPGVTSKQEPSQGMRQGMRASVALRQLDIPSLPTMPQAALEPIAPPLELADNWPLQAHGDALELPDAAGFGPLAALTGAAWLRVARRRIIMGRQAEEYTIEQPLNDVCGGCAVRANDPFVKERVGIWQHGPRFKVYLTGNLRQLMASFERHYDVPPQRLAGAVIRR</sequence>
<evidence type="ECO:0000259" key="8">
    <source>
        <dbReference type="SMART" id="SM01332"/>
    </source>
</evidence>
<feature type="region of interest" description="Disordered" evidence="5">
    <location>
        <begin position="3524"/>
        <end position="3553"/>
    </location>
</feature>
<dbReference type="Proteomes" id="UP001152797">
    <property type="component" value="Unassembled WGS sequence"/>
</dbReference>
<keyword evidence="6" id="KW-0812">Transmembrane</keyword>
<dbReference type="InterPro" id="IPR006671">
    <property type="entry name" value="Cyclin_N"/>
</dbReference>
<feature type="transmembrane region" description="Helical" evidence="6">
    <location>
        <begin position="2916"/>
        <end position="2937"/>
    </location>
</feature>
<dbReference type="PANTHER" id="PTHR47236:SF4">
    <property type="entry name" value="GENE 9195-RELATED"/>
    <property type="match status" value="1"/>
</dbReference>
<evidence type="ECO:0000259" key="7">
    <source>
        <dbReference type="SMART" id="SM00385"/>
    </source>
</evidence>
<feature type="compositionally biased region" description="Basic and acidic residues" evidence="5">
    <location>
        <begin position="1674"/>
        <end position="1690"/>
    </location>
</feature>
<dbReference type="SMART" id="SM01411">
    <property type="entry name" value="Ephrin_rec_like"/>
    <property type="match status" value="4"/>
</dbReference>
<keyword evidence="12" id="KW-1185">Reference proteome</keyword>
<dbReference type="InterPro" id="IPR004367">
    <property type="entry name" value="Cyclin_C-dom"/>
</dbReference>
<dbReference type="InterPro" id="IPR048258">
    <property type="entry name" value="Cyclins_cyclin-box"/>
</dbReference>
<dbReference type="Pfam" id="PF02984">
    <property type="entry name" value="Cyclin_C"/>
    <property type="match status" value="1"/>
</dbReference>
<dbReference type="Gene3D" id="2.60.40.10">
    <property type="entry name" value="Immunoglobulins"/>
    <property type="match status" value="4"/>
</dbReference>
<evidence type="ECO:0000256" key="3">
    <source>
        <dbReference type="ARBA" id="ARBA00023306"/>
    </source>
</evidence>
<gene>
    <name evidence="9" type="ORF">C1SCF055_LOCUS1214</name>
</gene>
<dbReference type="EMBL" id="CAMXCT020000025">
    <property type="protein sequence ID" value="CAL1126024.1"/>
    <property type="molecule type" value="Genomic_DNA"/>
</dbReference>
<dbReference type="Pfam" id="PF00134">
    <property type="entry name" value="Cyclin_N"/>
    <property type="match status" value="1"/>
</dbReference>
<evidence type="ECO:0000256" key="1">
    <source>
        <dbReference type="ARBA" id="ARBA00022618"/>
    </source>
</evidence>
<keyword evidence="2 4" id="KW-0195">Cyclin</keyword>
<dbReference type="CDD" id="cd20537">
    <property type="entry name" value="CYCLIN_CCNO-like_rpt2"/>
    <property type="match status" value="1"/>
</dbReference>
<dbReference type="PANTHER" id="PTHR47236">
    <property type="entry name" value="GENE, 32742-RELATED-RELATED"/>
    <property type="match status" value="1"/>
</dbReference>
<dbReference type="OrthoDB" id="428647at2759"/>
<dbReference type="FunFam" id="1.10.472.10:FF:000001">
    <property type="entry name" value="G2/mitotic-specific cyclin"/>
    <property type="match status" value="1"/>
</dbReference>